<dbReference type="InterPro" id="IPR036259">
    <property type="entry name" value="MFS_trans_sf"/>
</dbReference>
<dbReference type="PANTHER" id="PTHR23501:SF12">
    <property type="entry name" value="MAJOR FACILITATOR SUPERFAMILY (MFS) PROFILE DOMAIN-CONTAINING PROTEIN-RELATED"/>
    <property type="match status" value="1"/>
</dbReference>
<dbReference type="GO" id="GO:0022857">
    <property type="term" value="F:transmembrane transporter activity"/>
    <property type="evidence" value="ECO:0007669"/>
    <property type="project" value="TreeGrafter"/>
</dbReference>
<feature type="transmembrane region" description="Helical" evidence="7">
    <location>
        <begin position="153"/>
        <end position="170"/>
    </location>
</feature>
<feature type="transmembrane region" description="Helical" evidence="7">
    <location>
        <begin position="121"/>
        <end position="141"/>
    </location>
</feature>
<gene>
    <name evidence="8" type="ORF">OOW_P131scaffold01536g2</name>
</gene>
<sequence length="193" mass="20944">MFWEASADRSDDKSLFLASADKLGPLDRSENWLSYPQNRVRDLGLVISDPRFVSVCNNALKMSVETRAFLTVSLVRTACVPPQPFLHSVIYGIGTSFPFFDLISTSNAQAQIFSALGRDDLLAWIVLAHPAAAACIMPLFRRLSVPADLKLQFYIHSIVFVVGVVISGTAKDMNARILGRAVSGAGGAGLYHG</sequence>
<dbReference type="SUPFAM" id="SSF103473">
    <property type="entry name" value="MFS general substrate transporter"/>
    <property type="match status" value="1"/>
</dbReference>
<dbReference type="GO" id="GO:0005886">
    <property type="term" value="C:plasma membrane"/>
    <property type="evidence" value="ECO:0007669"/>
    <property type="project" value="TreeGrafter"/>
</dbReference>
<comment type="subcellular location">
    <subcellularLocation>
        <location evidence="1">Membrane</location>
        <topology evidence="1">Multi-pass membrane protein</topology>
    </subcellularLocation>
</comment>
<keyword evidence="5 7" id="KW-1133">Transmembrane helix</keyword>
<evidence type="ECO:0000256" key="3">
    <source>
        <dbReference type="ARBA" id="ARBA00022448"/>
    </source>
</evidence>
<dbReference type="PANTHER" id="PTHR23501">
    <property type="entry name" value="MAJOR FACILITATOR SUPERFAMILY"/>
    <property type="match status" value="1"/>
</dbReference>
<dbReference type="Gene3D" id="1.20.1250.20">
    <property type="entry name" value="MFS general substrate transporter like domains"/>
    <property type="match status" value="1"/>
</dbReference>
<dbReference type="AlphaFoldDB" id="L7ITX2"/>
<evidence type="ECO:0000256" key="5">
    <source>
        <dbReference type="ARBA" id="ARBA00022989"/>
    </source>
</evidence>
<name>L7ITX2_PYRO1</name>
<keyword evidence="4 7" id="KW-0812">Transmembrane</keyword>
<proteinExistence type="inferred from homology"/>
<evidence type="ECO:0000313" key="8">
    <source>
        <dbReference type="EMBL" id="ELQ58750.1"/>
    </source>
</evidence>
<dbReference type="EMBL" id="JH794202">
    <property type="protein sequence ID" value="ELQ58750.1"/>
    <property type="molecule type" value="Genomic_DNA"/>
</dbReference>
<evidence type="ECO:0000256" key="4">
    <source>
        <dbReference type="ARBA" id="ARBA00022692"/>
    </source>
</evidence>
<evidence type="ECO:0000256" key="2">
    <source>
        <dbReference type="ARBA" id="ARBA00007520"/>
    </source>
</evidence>
<accession>L7ITX2</accession>
<organism>
    <name type="scientific">Pyricularia oryzae (strain P131)</name>
    <name type="common">Rice blast fungus</name>
    <name type="synonym">Magnaporthe oryzae</name>
    <dbReference type="NCBI Taxonomy" id="1143193"/>
    <lineage>
        <taxon>Eukaryota</taxon>
        <taxon>Fungi</taxon>
        <taxon>Dikarya</taxon>
        <taxon>Ascomycota</taxon>
        <taxon>Pezizomycotina</taxon>
        <taxon>Sordariomycetes</taxon>
        <taxon>Sordariomycetidae</taxon>
        <taxon>Magnaporthales</taxon>
        <taxon>Pyriculariaceae</taxon>
        <taxon>Pyricularia</taxon>
    </lineage>
</organism>
<keyword evidence="3" id="KW-0813">Transport</keyword>
<protein>
    <submittedName>
        <fullName evidence="8">Uncharacterized protein</fullName>
    </submittedName>
</protein>
<keyword evidence="6 7" id="KW-0472">Membrane</keyword>
<comment type="similarity">
    <text evidence="2">Belongs to the major facilitator superfamily. TCR/Tet family.</text>
</comment>
<evidence type="ECO:0000256" key="1">
    <source>
        <dbReference type="ARBA" id="ARBA00004141"/>
    </source>
</evidence>
<reference evidence="8" key="1">
    <citation type="journal article" date="2012" name="PLoS Genet.">
        <title>Comparative analysis of the genomes of two field isolates of the rice blast fungus Magnaporthe oryzae.</title>
        <authorList>
            <person name="Xue M."/>
            <person name="Yang J."/>
            <person name="Li Z."/>
            <person name="Hu S."/>
            <person name="Yao N."/>
            <person name="Dean R.A."/>
            <person name="Zhao W."/>
            <person name="Shen M."/>
            <person name="Zhang H."/>
            <person name="Li C."/>
            <person name="Liu L."/>
            <person name="Cao L."/>
            <person name="Xu X."/>
            <person name="Xing Y."/>
            <person name="Hsiang T."/>
            <person name="Zhang Z."/>
            <person name="Xu J.R."/>
            <person name="Peng Y.L."/>
        </authorList>
    </citation>
    <scope>NUCLEOTIDE SEQUENCE [LARGE SCALE GENOMIC DNA]</scope>
    <source>
        <strain evidence="8">P131</strain>
    </source>
</reference>
<evidence type="ECO:0000256" key="7">
    <source>
        <dbReference type="SAM" id="Phobius"/>
    </source>
</evidence>
<evidence type="ECO:0000256" key="6">
    <source>
        <dbReference type="ARBA" id="ARBA00023136"/>
    </source>
</evidence>